<dbReference type="InterPro" id="IPR000836">
    <property type="entry name" value="PRTase_dom"/>
</dbReference>
<keyword evidence="5" id="KW-0418">Kinase</keyword>
<dbReference type="RefSeq" id="WP_145061647.1">
    <property type="nucleotide sequence ID" value="NZ_CP036287.1"/>
</dbReference>
<dbReference type="GO" id="GO:0002189">
    <property type="term" value="C:ribose phosphate diphosphokinase complex"/>
    <property type="evidence" value="ECO:0007669"/>
    <property type="project" value="TreeGrafter"/>
</dbReference>
<comment type="similarity">
    <text evidence="2">Belongs to the ribose-phosphate pyrophosphokinase family.</text>
</comment>
<dbReference type="NCBIfam" id="TIGR01251">
    <property type="entry name" value="ribP_PPkin"/>
    <property type="match status" value="1"/>
</dbReference>
<dbReference type="KEGG" id="pbap:Pla133_02980"/>
<dbReference type="Gene3D" id="3.40.50.2020">
    <property type="match status" value="2"/>
</dbReference>
<dbReference type="PANTHER" id="PTHR10210">
    <property type="entry name" value="RIBOSE-PHOSPHATE DIPHOSPHOKINASE FAMILY MEMBER"/>
    <property type="match status" value="1"/>
</dbReference>
<keyword evidence="5" id="KW-0808">Transferase</keyword>
<dbReference type="AlphaFoldDB" id="A0A518BE27"/>
<dbReference type="GO" id="GO:0000287">
    <property type="term" value="F:magnesium ion binding"/>
    <property type="evidence" value="ECO:0007669"/>
    <property type="project" value="InterPro"/>
</dbReference>
<dbReference type="EC" id="2.7.6.1" evidence="5"/>
<evidence type="ECO:0000256" key="1">
    <source>
        <dbReference type="ARBA" id="ARBA00022727"/>
    </source>
</evidence>
<dbReference type="InterPro" id="IPR005946">
    <property type="entry name" value="Rib-P_diPkinase"/>
</dbReference>
<dbReference type="EMBL" id="CP036287">
    <property type="protein sequence ID" value="QDU65234.1"/>
    <property type="molecule type" value="Genomic_DNA"/>
</dbReference>
<sequence length="294" mass="31406">MSAKDGPTRMLFFDEYAAPARRLARAAGLEGSQVEVHRFPDGESRLRLPASLPKSVVLVRSLDHPNAKLIELLLAAQTARELGAEHLTLVAPYLCYMRQDKAFRPGEAVSQRVITRFLAGQFDRLLTVDPHLHRTKNLDLLAPGLTTVVLSATGPIAAFLEARVDRPLLVGPDEESEQWVAAIAECSGLDYAVGTKRRRGDADVEVSLPARSFADRNVVLVDDIASTGRSLVAVAKAVAKDGPRSISAVVTHGIFADDALAKLAAAGIANVWTTDSVSGCQGEIELAGLIADAL</sequence>
<evidence type="ECO:0000256" key="2">
    <source>
        <dbReference type="RuleBase" id="RU004324"/>
    </source>
</evidence>
<accession>A0A518BE27</accession>
<dbReference type="SMART" id="SM01400">
    <property type="entry name" value="Pribosyltran_N"/>
    <property type="match status" value="1"/>
</dbReference>
<evidence type="ECO:0000313" key="6">
    <source>
        <dbReference type="Proteomes" id="UP000316921"/>
    </source>
</evidence>
<gene>
    <name evidence="5" type="primary">prs2</name>
    <name evidence="5" type="ORF">Pla133_02980</name>
</gene>
<dbReference type="SUPFAM" id="SSF53271">
    <property type="entry name" value="PRTase-like"/>
    <property type="match status" value="2"/>
</dbReference>
<dbReference type="Pfam" id="PF13793">
    <property type="entry name" value="Pribosyltran_N"/>
    <property type="match status" value="1"/>
</dbReference>
<dbReference type="GO" id="GO:0005737">
    <property type="term" value="C:cytoplasm"/>
    <property type="evidence" value="ECO:0007669"/>
    <property type="project" value="TreeGrafter"/>
</dbReference>
<reference evidence="5 6" key="1">
    <citation type="submission" date="2019-02" db="EMBL/GenBank/DDBJ databases">
        <title>Deep-cultivation of Planctomycetes and their phenomic and genomic characterization uncovers novel biology.</title>
        <authorList>
            <person name="Wiegand S."/>
            <person name="Jogler M."/>
            <person name="Boedeker C."/>
            <person name="Pinto D."/>
            <person name="Vollmers J."/>
            <person name="Rivas-Marin E."/>
            <person name="Kohn T."/>
            <person name="Peeters S.H."/>
            <person name="Heuer A."/>
            <person name="Rast P."/>
            <person name="Oberbeckmann S."/>
            <person name="Bunk B."/>
            <person name="Jeske O."/>
            <person name="Meyerdierks A."/>
            <person name="Storesund J.E."/>
            <person name="Kallscheuer N."/>
            <person name="Luecker S."/>
            <person name="Lage O.M."/>
            <person name="Pohl T."/>
            <person name="Merkel B.J."/>
            <person name="Hornburger P."/>
            <person name="Mueller R.-W."/>
            <person name="Bruemmer F."/>
            <person name="Labrenz M."/>
            <person name="Spormann A.M."/>
            <person name="Op den Camp H."/>
            <person name="Overmann J."/>
            <person name="Amann R."/>
            <person name="Jetten M.S.M."/>
            <person name="Mascher T."/>
            <person name="Medema M.H."/>
            <person name="Devos D.P."/>
            <person name="Kaster A.-K."/>
            <person name="Ovreas L."/>
            <person name="Rohde M."/>
            <person name="Galperin M.Y."/>
            <person name="Jogler C."/>
        </authorList>
    </citation>
    <scope>NUCLEOTIDE SEQUENCE [LARGE SCALE GENOMIC DNA]</scope>
    <source>
        <strain evidence="5 6">Pla133</strain>
    </source>
</reference>
<evidence type="ECO:0000313" key="5">
    <source>
        <dbReference type="EMBL" id="QDU65234.1"/>
    </source>
</evidence>
<dbReference type="PANTHER" id="PTHR10210:SF41">
    <property type="entry name" value="RIBOSE-PHOSPHATE PYROPHOSPHOKINASE 1, CHLOROPLASTIC"/>
    <property type="match status" value="1"/>
</dbReference>
<evidence type="ECO:0000259" key="3">
    <source>
        <dbReference type="Pfam" id="PF00156"/>
    </source>
</evidence>
<name>A0A518BE27_9BACT</name>
<dbReference type="GO" id="GO:0006015">
    <property type="term" value="P:5-phosphoribose 1-diphosphate biosynthetic process"/>
    <property type="evidence" value="ECO:0007669"/>
    <property type="project" value="TreeGrafter"/>
</dbReference>
<dbReference type="Pfam" id="PF00156">
    <property type="entry name" value="Pribosyltran"/>
    <property type="match status" value="1"/>
</dbReference>
<feature type="domain" description="Phosphoribosyltransferase" evidence="3">
    <location>
        <begin position="166"/>
        <end position="252"/>
    </location>
</feature>
<dbReference type="NCBIfam" id="NF005537">
    <property type="entry name" value="PRK07199.1"/>
    <property type="match status" value="1"/>
</dbReference>
<proteinExistence type="inferred from homology"/>
<keyword evidence="6" id="KW-1185">Reference proteome</keyword>
<protein>
    <submittedName>
        <fullName evidence="5">Ribose-phosphate pyrophosphokinase 2</fullName>
        <ecNumber evidence="5">2.7.6.1</ecNumber>
    </submittedName>
</protein>
<evidence type="ECO:0000259" key="4">
    <source>
        <dbReference type="Pfam" id="PF13793"/>
    </source>
</evidence>
<dbReference type="InterPro" id="IPR029057">
    <property type="entry name" value="PRTase-like"/>
</dbReference>
<dbReference type="Proteomes" id="UP000316921">
    <property type="component" value="Chromosome"/>
</dbReference>
<organism evidence="5 6">
    <name type="scientific">Engelhardtia mirabilis</name>
    <dbReference type="NCBI Taxonomy" id="2528011"/>
    <lineage>
        <taxon>Bacteria</taxon>
        <taxon>Pseudomonadati</taxon>
        <taxon>Planctomycetota</taxon>
        <taxon>Planctomycetia</taxon>
        <taxon>Planctomycetia incertae sedis</taxon>
        <taxon>Engelhardtia</taxon>
    </lineage>
</organism>
<dbReference type="CDD" id="cd06223">
    <property type="entry name" value="PRTases_typeI"/>
    <property type="match status" value="1"/>
</dbReference>
<dbReference type="InterPro" id="IPR029099">
    <property type="entry name" value="Pribosyltran_N"/>
</dbReference>
<dbReference type="GO" id="GO:0004749">
    <property type="term" value="F:ribose phosphate diphosphokinase activity"/>
    <property type="evidence" value="ECO:0007669"/>
    <property type="project" value="UniProtKB-EC"/>
</dbReference>
<feature type="domain" description="Ribose-phosphate pyrophosphokinase N-terminal" evidence="4">
    <location>
        <begin position="20"/>
        <end position="118"/>
    </location>
</feature>
<dbReference type="GO" id="GO:0016301">
    <property type="term" value="F:kinase activity"/>
    <property type="evidence" value="ECO:0007669"/>
    <property type="project" value="UniProtKB-KW"/>
</dbReference>
<dbReference type="GO" id="GO:0006164">
    <property type="term" value="P:purine nucleotide biosynthetic process"/>
    <property type="evidence" value="ECO:0007669"/>
    <property type="project" value="TreeGrafter"/>
</dbReference>
<keyword evidence="1 2" id="KW-0545">Nucleotide biosynthesis</keyword>